<keyword evidence="1" id="KW-0812">Transmembrane</keyword>
<gene>
    <name evidence="2" type="ORF">Lade_2002</name>
    <name evidence="3" type="ORF">NCTC12735_01830</name>
</gene>
<organism evidence="2 4">
    <name type="scientific">Legionella adelaidensis</name>
    <dbReference type="NCBI Taxonomy" id="45056"/>
    <lineage>
        <taxon>Bacteria</taxon>
        <taxon>Pseudomonadati</taxon>
        <taxon>Pseudomonadota</taxon>
        <taxon>Gammaproteobacteria</taxon>
        <taxon>Legionellales</taxon>
        <taxon>Legionellaceae</taxon>
        <taxon>Legionella</taxon>
    </lineage>
</organism>
<keyword evidence="4" id="KW-1185">Reference proteome</keyword>
<dbReference type="EMBL" id="LNKA01000019">
    <property type="protein sequence ID" value="KTC64708.1"/>
    <property type="molecule type" value="Genomic_DNA"/>
</dbReference>
<evidence type="ECO:0000256" key="1">
    <source>
        <dbReference type="SAM" id="Phobius"/>
    </source>
</evidence>
<dbReference type="InterPro" id="IPR002051">
    <property type="entry name" value="Haem_Oase"/>
</dbReference>
<dbReference type="KEGG" id="ladl:NCTC12735_01830"/>
<dbReference type="SUPFAM" id="SSF48613">
    <property type="entry name" value="Heme oxygenase-like"/>
    <property type="match status" value="1"/>
</dbReference>
<dbReference type="Proteomes" id="UP000054859">
    <property type="component" value="Unassembled WGS sequence"/>
</dbReference>
<evidence type="ECO:0000313" key="2">
    <source>
        <dbReference type="EMBL" id="KTC64708.1"/>
    </source>
</evidence>
<evidence type="ECO:0000313" key="5">
    <source>
        <dbReference type="Proteomes" id="UP000281170"/>
    </source>
</evidence>
<dbReference type="Gene3D" id="1.20.910.10">
    <property type="entry name" value="Heme oxygenase-like"/>
    <property type="match status" value="1"/>
</dbReference>
<dbReference type="Pfam" id="PF01126">
    <property type="entry name" value="Heme_oxygenase"/>
    <property type="match status" value="1"/>
</dbReference>
<dbReference type="InterPro" id="IPR016084">
    <property type="entry name" value="Haem_Oase-like_multi-hlx"/>
</dbReference>
<dbReference type="PATRIC" id="fig|45056.6.peg.2065"/>
<dbReference type="RefSeq" id="WP_058463058.1">
    <property type="nucleotide sequence ID" value="NZ_CAAAHS010000001.1"/>
</dbReference>
<dbReference type="EMBL" id="LR134433">
    <property type="protein sequence ID" value="VEH86182.1"/>
    <property type="molecule type" value="Genomic_DNA"/>
</dbReference>
<geneLocation type="plasmid" evidence="3 5">
    <name>24</name>
</geneLocation>
<keyword evidence="1" id="KW-0472">Membrane</keyword>
<reference evidence="2 4" key="1">
    <citation type="submission" date="2015-11" db="EMBL/GenBank/DDBJ databases">
        <title>Identification of large and diverse effector repertoires of 38 Legionella species.</title>
        <authorList>
            <person name="Burstein D."/>
            <person name="Amaro F."/>
            <person name="Zusman T."/>
            <person name="Lifshitz Z."/>
            <person name="Cohen O."/>
            <person name="Gilbert J.A."/>
            <person name="Pupko T."/>
            <person name="Shuman H.A."/>
            <person name="Segal G."/>
        </authorList>
    </citation>
    <scope>NUCLEOTIDE SEQUENCE [LARGE SCALE GENOMIC DNA]</scope>
    <source>
        <strain evidence="2 4">1762-AUS-E</strain>
    </source>
</reference>
<reference evidence="3 5" key="2">
    <citation type="submission" date="2018-12" db="EMBL/GenBank/DDBJ databases">
        <authorList>
            <consortium name="Pathogen Informatics"/>
        </authorList>
    </citation>
    <scope>NUCLEOTIDE SEQUENCE [LARGE SCALE GENOMIC DNA]</scope>
    <source>
        <strain evidence="3 5">NCTC12735</strain>
        <plasmid evidence="5">24</plasmid>
    </source>
</reference>
<keyword evidence="1" id="KW-1133">Transmembrane helix</keyword>
<proteinExistence type="predicted"/>
<protein>
    <submittedName>
        <fullName evidence="2">Heme oxygenase</fullName>
    </submittedName>
</protein>
<dbReference type="InterPro" id="IPR016053">
    <property type="entry name" value="Haem_Oase-like"/>
</dbReference>
<dbReference type="AlphaFoldDB" id="A0A0W0R0T4"/>
<accession>A0A0W0R0T4</accession>
<feature type="transmembrane region" description="Helical" evidence="1">
    <location>
        <begin position="132"/>
        <end position="151"/>
    </location>
</feature>
<feature type="transmembrane region" description="Helical" evidence="1">
    <location>
        <begin position="242"/>
        <end position="264"/>
    </location>
</feature>
<dbReference type="GO" id="GO:0004392">
    <property type="term" value="F:heme oxygenase (decyclizing) activity"/>
    <property type="evidence" value="ECO:0007669"/>
    <property type="project" value="InterPro"/>
</dbReference>
<dbReference type="CDD" id="cd19165">
    <property type="entry name" value="HemeO"/>
    <property type="match status" value="1"/>
</dbReference>
<dbReference type="GO" id="GO:0006788">
    <property type="term" value="P:heme oxidation"/>
    <property type="evidence" value="ECO:0007669"/>
    <property type="project" value="InterPro"/>
</dbReference>
<dbReference type="OrthoDB" id="5636717at2"/>
<name>A0A0W0R0T4_9GAMM</name>
<keyword evidence="3" id="KW-0614">Plasmid</keyword>
<sequence>MFTQALLNATYKDGRIGTLTAAHEKAEHHRFKKDYLFKNTKIPKDLYALRLIQHLLIIKAIESRLQRLRPDEQSDISAFFSLSYLTHLWRTPGMEKDLEQLEIDSTAIPASAITHSTQEYLKRIEKLPPKMLLAHFLVHVAGFMHGGNIILSKYIAPSNRLTTYQIPTCQYDFSEALAHIDERRKTPIAVYQDMMRQVDQIPLSSEEYQDILNQCTGIYDTMAAIYDDLCAMQLKQKKVGKVAALVVISIVALSVIIELLSGSLSEGYSLASYLKPGI</sequence>
<dbReference type="Proteomes" id="UP000281170">
    <property type="component" value="Plasmid 24"/>
</dbReference>
<evidence type="ECO:0000313" key="3">
    <source>
        <dbReference type="EMBL" id="VEH86182.1"/>
    </source>
</evidence>
<evidence type="ECO:0000313" key="4">
    <source>
        <dbReference type="Proteomes" id="UP000054859"/>
    </source>
</evidence>